<protein>
    <recommendedName>
        <fullName evidence="9">Homeobox domain-containing protein</fullName>
    </recommendedName>
</protein>
<dbReference type="PROSITE" id="PS50071">
    <property type="entry name" value="HOMEOBOX_2"/>
    <property type="match status" value="1"/>
</dbReference>
<name>A0A1D1VFI2_RAMVA</name>
<dbReference type="SUPFAM" id="SSF46689">
    <property type="entry name" value="Homeodomain-like"/>
    <property type="match status" value="1"/>
</dbReference>
<evidence type="ECO:0000256" key="1">
    <source>
        <dbReference type="ARBA" id="ARBA00004123"/>
    </source>
</evidence>
<dbReference type="PROSITE" id="PS00027">
    <property type="entry name" value="HOMEOBOX_1"/>
    <property type="match status" value="1"/>
</dbReference>
<dbReference type="STRING" id="947166.A0A1D1VFI2"/>
<evidence type="ECO:0000256" key="7">
    <source>
        <dbReference type="RuleBase" id="RU000682"/>
    </source>
</evidence>
<dbReference type="FunFam" id="1.10.10.60:FF:000551">
    <property type="entry name" value="Predicted protein"/>
    <property type="match status" value="1"/>
</dbReference>
<dbReference type="InterPro" id="IPR017970">
    <property type="entry name" value="Homeobox_CS"/>
</dbReference>
<dbReference type="AlphaFoldDB" id="A0A1D1VFI2"/>
<dbReference type="Pfam" id="PF00046">
    <property type="entry name" value="Homeodomain"/>
    <property type="match status" value="1"/>
</dbReference>
<evidence type="ECO:0000313" key="11">
    <source>
        <dbReference type="Proteomes" id="UP000186922"/>
    </source>
</evidence>
<keyword evidence="3 6" id="KW-0238">DNA-binding</keyword>
<dbReference type="InterPro" id="IPR009057">
    <property type="entry name" value="Homeodomain-like_sf"/>
</dbReference>
<dbReference type="EMBL" id="BDGG01000006">
    <property type="protein sequence ID" value="GAV00390.1"/>
    <property type="molecule type" value="Genomic_DNA"/>
</dbReference>
<reference evidence="10 11" key="1">
    <citation type="journal article" date="2016" name="Nat. Commun.">
        <title>Extremotolerant tardigrade genome and improved radiotolerance of human cultured cells by tardigrade-unique protein.</title>
        <authorList>
            <person name="Hashimoto T."/>
            <person name="Horikawa D.D."/>
            <person name="Saito Y."/>
            <person name="Kuwahara H."/>
            <person name="Kozuka-Hata H."/>
            <person name="Shin-I T."/>
            <person name="Minakuchi Y."/>
            <person name="Ohishi K."/>
            <person name="Motoyama A."/>
            <person name="Aizu T."/>
            <person name="Enomoto A."/>
            <person name="Kondo K."/>
            <person name="Tanaka S."/>
            <person name="Hara Y."/>
            <person name="Koshikawa S."/>
            <person name="Sagara H."/>
            <person name="Miura T."/>
            <person name="Yokobori S."/>
            <person name="Miyagawa K."/>
            <person name="Suzuki Y."/>
            <person name="Kubo T."/>
            <person name="Oyama M."/>
            <person name="Kohara Y."/>
            <person name="Fujiyama A."/>
            <person name="Arakawa K."/>
            <person name="Katayama T."/>
            <person name="Toyoda A."/>
            <person name="Kunieda T."/>
        </authorList>
    </citation>
    <scope>NUCLEOTIDE SEQUENCE [LARGE SCALE GENOMIC DNA]</scope>
    <source>
        <strain evidence="10 11">YOKOZUNA-1</strain>
    </source>
</reference>
<feature type="region of interest" description="Disordered" evidence="8">
    <location>
        <begin position="123"/>
        <end position="145"/>
    </location>
</feature>
<dbReference type="PANTHER" id="PTHR46639:SF2">
    <property type="entry name" value="DIENCEPHALON_MESENCEPHALON HOMEOBOX PROTEIN 1"/>
    <property type="match status" value="1"/>
</dbReference>
<dbReference type="InterPro" id="IPR052488">
    <property type="entry name" value="DMBX_homeobox"/>
</dbReference>
<accession>A0A1D1VFI2</accession>
<organism evidence="10 11">
    <name type="scientific">Ramazzottius varieornatus</name>
    <name type="common">Water bear</name>
    <name type="synonym">Tardigrade</name>
    <dbReference type="NCBI Taxonomy" id="947166"/>
    <lineage>
        <taxon>Eukaryota</taxon>
        <taxon>Metazoa</taxon>
        <taxon>Ecdysozoa</taxon>
        <taxon>Tardigrada</taxon>
        <taxon>Eutardigrada</taxon>
        <taxon>Parachela</taxon>
        <taxon>Hypsibioidea</taxon>
        <taxon>Ramazzottiidae</taxon>
        <taxon>Ramazzottius</taxon>
    </lineage>
</organism>
<evidence type="ECO:0000313" key="10">
    <source>
        <dbReference type="EMBL" id="GAV00390.1"/>
    </source>
</evidence>
<evidence type="ECO:0000256" key="3">
    <source>
        <dbReference type="ARBA" id="ARBA00023125"/>
    </source>
</evidence>
<feature type="region of interest" description="Disordered" evidence="8">
    <location>
        <begin position="159"/>
        <end position="187"/>
    </location>
</feature>
<dbReference type="SMART" id="SM00389">
    <property type="entry name" value="HOX"/>
    <property type="match status" value="1"/>
</dbReference>
<dbReference type="GO" id="GO:0000981">
    <property type="term" value="F:DNA-binding transcription factor activity, RNA polymerase II-specific"/>
    <property type="evidence" value="ECO:0007669"/>
    <property type="project" value="InterPro"/>
</dbReference>
<evidence type="ECO:0000256" key="2">
    <source>
        <dbReference type="ARBA" id="ARBA00005733"/>
    </source>
</evidence>
<dbReference type="InterPro" id="IPR001356">
    <property type="entry name" value="HD"/>
</dbReference>
<sequence length="260" mass="29242">MHPYSYGLPFPYVPSEIGANDFYHNGLLSNTQRLHPLFSGGLSGPLLTSHHNACPVETSASTRKQRRSRTAFTNQQLTTLEKTFGKTHYPDVGLREQLAHLTSLPESRIQVWFKNRRAKFRKRQKNQVCSDDDEDIESNQGPDLDDHLNVGYAAASKGSKQYPEGCGQEPVSSTNHAGSPGATFAHHKNQPKGMAQNGFLANTPHFPHELPSYGAPQSQYFPALHSADWTHQYFHQSLNHLRLRAREHEASLMNAYTIRL</sequence>
<dbReference type="Gene3D" id="1.10.10.60">
    <property type="entry name" value="Homeodomain-like"/>
    <property type="match status" value="1"/>
</dbReference>
<comment type="subcellular location">
    <subcellularLocation>
        <location evidence="1 6 7">Nucleus</location>
    </subcellularLocation>
</comment>
<evidence type="ECO:0000256" key="6">
    <source>
        <dbReference type="PROSITE-ProRule" id="PRU00108"/>
    </source>
</evidence>
<feature type="domain" description="Homeobox" evidence="9">
    <location>
        <begin position="63"/>
        <end position="123"/>
    </location>
</feature>
<keyword evidence="4 6" id="KW-0371">Homeobox</keyword>
<dbReference type="Proteomes" id="UP000186922">
    <property type="component" value="Unassembled WGS sequence"/>
</dbReference>
<proteinExistence type="inferred from homology"/>
<dbReference type="OrthoDB" id="6159439at2759"/>
<comment type="similarity">
    <text evidence="2">Belongs to the paired homeobox family.</text>
</comment>
<evidence type="ECO:0000256" key="8">
    <source>
        <dbReference type="SAM" id="MobiDB-lite"/>
    </source>
</evidence>
<keyword evidence="11" id="KW-1185">Reference proteome</keyword>
<feature type="DNA-binding region" description="Homeobox" evidence="6">
    <location>
        <begin position="65"/>
        <end position="124"/>
    </location>
</feature>
<evidence type="ECO:0000259" key="9">
    <source>
        <dbReference type="PROSITE" id="PS50071"/>
    </source>
</evidence>
<dbReference type="CDD" id="cd00086">
    <property type="entry name" value="homeodomain"/>
    <property type="match status" value="1"/>
</dbReference>
<evidence type="ECO:0000256" key="5">
    <source>
        <dbReference type="ARBA" id="ARBA00023242"/>
    </source>
</evidence>
<keyword evidence="5 6" id="KW-0539">Nucleus</keyword>
<gene>
    <name evidence="10" type="primary">RvY_11244-1</name>
    <name evidence="10" type="synonym">RvY_11244.1</name>
    <name evidence="10" type="ORF">RvY_11244</name>
</gene>
<comment type="caution">
    <text evidence="10">The sequence shown here is derived from an EMBL/GenBank/DDBJ whole genome shotgun (WGS) entry which is preliminary data.</text>
</comment>
<dbReference type="GO" id="GO:0000977">
    <property type="term" value="F:RNA polymerase II transcription regulatory region sequence-specific DNA binding"/>
    <property type="evidence" value="ECO:0007669"/>
    <property type="project" value="TreeGrafter"/>
</dbReference>
<dbReference type="GO" id="GO:0005634">
    <property type="term" value="C:nucleus"/>
    <property type="evidence" value="ECO:0007669"/>
    <property type="project" value="UniProtKB-SubCell"/>
</dbReference>
<evidence type="ECO:0000256" key="4">
    <source>
        <dbReference type="ARBA" id="ARBA00023155"/>
    </source>
</evidence>
<dbReference type="PANTHER" id="PTHR46639">
    <property type="entry name" value="DIENCEPHALON/MESENCEPHALON HOMEOBOX PROTEIN 1"/>
    <property type="match status" value="1"/>
</dbReference>